<feature type="region of interest" description="Disordered" evidence="1">
    <location>
        <begin position="209"/>
        <end position="309"/>
    </location>
</feature>
<sequence length="395" mass="44667">MESIGLPNGSSSPSQQQQASLLPRKRGLPSRLDKAFQLRPLLPQHLTPLAPAPALRALAKTEQLMQGYSRALDSRREGHLSNPEHGIGGRMNNSSVRLSQHPDQEPLRKFFSSAISRTISRDDTACEGVRQQKLLADWGRQNQRRHAEPQAFVLPGSALTRSEAHNETAISGRAHNPTVVQENSDDGNRFLFSDTTTVFREKGGAEREYRLSVPDDEASMSRSRVPRGRSRPIYFDQGYDRPPPGLTRAQTFSPHVPTDVDLRSRSRERLQPRIEITGDSESEDERRHHRSSRHKTDSPEPIATEYRSTRYKVIDGRTYHIPPEAAHASAYRDESPPSSRADSKTAAYYERPPMSSKEASYSSSTYFPKVKTARYNDVQYSDIPHRYREEYAGYA</sequence>
<dbReference type="RefSeq" id="XP_049124891.1">
    <property type="nucleotide sequence ID" value="XM_049268934.1"/>
</dbReference>
<accession>A0AA37L690</accession>
<keyword evidence="3" id="KW-1185">Reference proteome</keyword>
<organism evidence="2 3">
    <name type="scientific">Colletotrichum spaethianum</name>
    <dbReference type="NCBI Taxonomy" id="700344"/>
    <lineage>
        <taxon>Eukaryota</taxon>
        <taxon>Fungi</taxon>
        <taxon>Dikarya</taxon>
        <taxon>Ascomycota</taxon>
        <taxon>Pezizomycotina</taxon>
        <taxon>Sordariomycetes</taxon>
        <taxon>Hypocreomycetidae</taxon>
        <taxon>Glomerellales</taxon>
        <taxon>Glomerellaceae</taxon>
        <taxon>Colletotrichum</taxon>
        <taxon>Colletotrichum spaethianum species complex</taxon>
    </lineage>
</organism>
<reference evidence="2 3" key="1">
    <citation type="submission" date="2022-03" db="EMBL/GenBank/DDBJ databases">
        <title>Genome data of Colletotrichum spp.</title>
        <authorList>
            <person name="Utami Y.D."/>
            <person name="Hiruma K."/>
        </authorList>
    </citation>
    <scope>NUCLEOTIDE SEQUENCE [LARGE SCALE GENOMIC DNA]</scope>
    <source>
        <strain evidence="2 3">MAFF 239500</strain>
    </source>
</reference>
<dbReference type="AlphaFoldDB" id="A0AA37L690"/>
<feature type="region of interest" description="Disordered" evidence="1">
    <location>
        <begin position="325"/>
        <end position="363"/>
    </location>
</feature>
<dbReference type="GeneID" id="73323524"/>
<feature type="compositionally biased region" description="Low complexity" evidence="1">
    <location>
        <begin position="10"/>
        <end position="20"/>
    </location>
</feature>
<evidence type="ECO:0000256" key="1">
    <source>
        <dbReference type="SAM" id="MobiDB-lite"/>
    </source>
</evidence>
<evidence type="ECO:0000313" key="3">
    <source>
        <dbReference type="Proteomes" id="UP001055115"/>
    </source>
</evidence>
<gene>
    <name evidence="2" type="ORF">ColSpa_02722</name>
</gene>
<protein>
    <submittedName>
        <fullName evidence="2">Uncharacterized protein</fullName>
    </submittedName>
</protein>
<proteinExistence type="predicted"/>
<dbReference type="Proteomes" id="UP001055115">
    <property type="component" value="Unassembled WGS sequence"/>
</dbReference>
<feature type="region of interest" description="Disordered" evidence="1">
    <location>
        <begin position="74"/>
        <end position="93"/>
    </location>
</feature>
<feature type="compositionally biased region" description="Basic and acidic residues" evidence="1">
    <location>
        <begin position="258"/>
        <end position="272"/>
    </location>
</feature>
<evidence type="ECO:0000313" key="2">
    <source>
        <dbReference type="EMBL" id="GKT42541.1"/>
    </source>
</evidence>
<dbReference type="EMBL" id="BQXU01000005">
    <property type="protein sequence ID" value="GKT42541.1"/>
    <property type="molecule type" value="Genomic_DNA"/>
</dbReference>
<feature type="region of interest" description="Disordered" evidence="1">
    <location>
        <begin position="1"/>
        <end position="28"/>
    </location>
</feature>
<comment type="caution">
    <text evidence="2">The sequence shown here is derived from an EMBL/GenBank/DDBJ whole genome shotgun (WGS) entry which is preliminary data.</text>
</comment>
<name>A0AA37L690_9PEZI</name>